<dbReference type="AlphaFoldDB" id="A0A127JWR1"/>
<evidence type="ECO:0000313" key="3">
    <source>
        <dbReference type="Proteomes" id="UP000070433"/>
    </source>
</evidence>
<gene>
    <name evidence="2" type="ORF">UC35_18290</name>
</gene>
<name>A0A127JWR1_9BURK</name>
<evidence type="ECO:0000313" key="2">
    <source>
        <dbReference type="EMBL" id="AMO24430.1"/>
    </source>
</evidence>
<evidence type="ECO:0000256" key="1">
    <source>
        <dbReference type="SAM" id="Phobius"/>
    </source>
</evidence>
<protein>
    <submittedName>
        <fullName evidence="2">Uncharacterized protein</fullName>
    </submittedName>
</protein>
<feature type="transmembrane region" description="Helical" evidence="1">
    <location>
        <begin position="76"/>
        <end position="93"/>
    </location>
</feature>
<sequence length="142" mass="15377">MTAARIAITYAAIAVIASAVNLAFQFVSTRLYAGLYATALSVAVGTLAGLPVKYMLEKRHIFEFRANSLVHEGETFLVYSILGVGTTLVFWGVEFSFDALFASEAMRYVGGALGLTAGHVMKYQLDKHFVFCRPARVRTGGA</sequence>
<organism evidence="2 3">
    <name type="scientific">Ramlibacter tataouinensis</name>
    <dbReference type="NCBI Taxonomy" id="94132"/>
    <lineage>
        <taxon>Bacteria</taxon>
        <taxon>Pseudomonadati</taxon>
        <taxon>Pseudomonadota</taxon>
        <taxon>Betaproteobacteria</taxon>
        <taxon>Burkholderiales</taxon>
        <taxon>Comamonadaceae</taxon>
        <taxon>Ramlibacter</taxon>
    </lineage>
</organism>
<proteinExistence type="predicted"/>
<dbReference type="EMBL" id="CP010951">
    <property type="protein sequence ID" value="AMO24430.1"/>
    <property type="molecule type" value="Genomic_DNA"/>
</dbReference>
<feature type="transmembrane region" description="Helical" evidence="1">
    <location>
        <begin position="7"/>
        <end position="27"/>
    </location>
</feature>
<dbReference type="OrthoDB" id="565050at2"/>
<keyword evidence="3" id="KW-1185">Reference proteome</keyword>
<reference evidence="2 3" key="1">
    <citation type="journal article" date="2014" name="Int. J. Syst. Evol. Microbiol.">
        <title>Ramlibacter solisilvae sp. nov., isolated from forest soil, and emended description of the genus Ramlibacter.</title>
        <authorList>
            <person name="Lee H.J."/>
            <person name="Lee S.H."/>
            <person name="Lee S.S."/>
            <person name="Lee J.S."/>
            <person name="Kim Y."/>
            <person name="Kim S.C."/>
            <person name="Jeon C.O."/>
        </authorList>
    </citation>
    <scope>NUCLEOTIDE SEQUENCE [LARGE SCALE GENOMIC DNA]</scope>
    <source>
        <strain evidence="2 3">5-10</strain>
    </source>
</reference>
<keyword evidence="1" id="KW-1133">Transmembrane helix</keyword>
<dbReference type="Proteomes" id="UP000070433">
    <property type="component" value="Chromosome"/>
</dbReference>
<accession>A0A127JWR1</accession>
<dbReference type="NCBIfam" id="NF037976">
    <property type="entry name" value="gtrA_1"/>
    <property type="match status" value="1"/>
</dbReference>
<keyword evidence="1" id="KW-0472">Membrane</keyword>
<dbReference type="RefSeq" id="WP_061502208.1">
    <property type="nucleotide sequence ID" value="NZ_CP010951.1"/>
</dbReference>
<feature type="transmembrane region" description="Helical" evidence="1">
    <location>
        <begin position="33"/>
        <end position="56"/>
    </location>
</feature>
<keyword evidence="1" id="KW-0812">Transmembrane</keyword>